<keyword evidence="3" id="KW-0328">Glycosyltransferase</keyword>
<dbReference type="InterPro" id="IPR001173">
    <property type="entry name" value="Glyco_trans_2-like"/>
</dbReference>
<evidence type="ECO:0000259" key="6">
    <source>
        <dbReference type="Pfam" id="PF00535"/>
    </source>
</evidence>
<accession>A0A538TQT5</accession>
<name>A0A538TQT5_UNCEI</name>
<sequence length="263" mass="28796">MTRLSVVIPTQNNEDTLPAALASVAFADEIIVLDSGSVDRTRDIALGAGARVVERPYRSDGDQRNAGWAEAAGAWVLALDSDEALDSTLAEAVRGVASKDPNAGDPVAYALRFRCHFLGFPLDHGGLDRDVHVRLGRRERTRWESALHSSLIVDGPVGRLPGVVDHFTATELPGRLRKLAAYAADRAERMRASGVRPSVPRALWEPSRFFLGRVVIRGGWRDGLPGVVWWWLQSTEILLAYLLLYRRSRPGSEGPRSTGSRPA</sequence>
<keyword evidence="5" id="KW-0472">Membrane</keyword>
<keyword evidence="2" id="KW-1003">Cell membrane</keyword>
<evidence type="ECO:0000256" key="2">
    <source>
        <dbReference type="ARBA" id="ARBA00022475"/>
    </source>
</evidence>
<comment type="caution">
    <text evidence="7">The sequence shown here is derived from an EMBL/GenBank/DDBJ whole genome shotgun (WGS) entry which is preliminary data.</text>
</comment>
<evidence type="ECO:0000256" key="1">
    <source>
        <dbReference type="ARBA" id="ARBA00004236"/>
    </source>
</evidence>
<reference evidence="7 8" key="1">
    <citation type="journal article" date="2019" name="Nat. Microbiol.">
        <title>Mediterranean grassland soil C-N compound turnover is dependent on rainfall and depth, and is mediated by genomically divergent microorganisms.</title>
        <authorList>
            <person name="Diamond S."/>
            <person name="Andeer P.F."/>
            <person name="Li Z."/>
            <person name="Crits-Christoph A."/>
            <person name="Burstein D."/>
            <person name="Anantharaman K."/>
            <person name="Lane K.R."/>
            <person name="Thomas B.C."/>
            <person name="Pan C."/>
            <person name="Northen T.R."/>
            <person name="Banfield J.F."/>
        </authorList>
    </citation>
    <scope>NUCLEOTIDE SEQUENCE [LARGE SCALE GENOMIC DNA]</scope>
    <source>
        <strain evidence="7">WS_9</strain>
    </source>
</reference>
<comment type="subcellular location">
    <subcellularLocation>
        <location evidence="1">Cell membrane</location>
    </subcellularLocation>
</comment>
<dbReference type="Pfam" id="PF00535">
    <property type="entry name" value="Glycos_transf_2"/>
    <property type="match status" value="1"/>
</dbReference>
<evidence type="ECO:0000256" key="5">
    <source>
        <dbReference type="ARBA" id="ARBA00023136"/>
    </source>
</evidence>
<dbReference type="InterPro" id="IPR029044">
    <property type="entry name" value="Nucleotide-diphossugar_trans"/>
</dbReference>
<keyword evidence="4 7" id="KW-0808">Transferase</keyword>
<evidence type="ECO:0000313" key="8">
    <source>
        <dbReference type="Proteomes" id="UP000317691"/>
    </source>
</evidence>
<gene>
    <name evidence="7" type="ORF">E6K79_03750</name>
</gene>
<organism evidence="7 8">
    <name type="scientific">Eiseniibacteriota bacterium</name>
    <dbReference type="NCBI Taxonomy" id="2212470"/>
    <lineage>
        <taxon>Bacteria</taxon>
        <taxon>Candidatus Eiseniibacteriota</taxon>
    </lineage>
</organism>
<dbReference type="EMBL" id="VBOZ01000010">
    <property type="protein sequence ID" value="TMQ65984.1"/>
    <property type="molecule type" value="Genomic_DNA"/>
</dbReference>
<feature type="domain" description="Glycosyltransferase 2-like" evidence="6">
    <location>
        <begin position="5"/>
        <end position="100"/>
    </location>
</feature>
<dbReference type="AlphaFoldDB" id="A0A538TQT5"/>
<protein>
    <submittedName>
        <fullName evidence="7">Glycosyltransferase family 2 protein</fullName>
    </submittedName>
</protein>
<dbReference type="Gene3D" id="3.90.550.10">
    <property type="entry name" value="Spore Coat Polysaccharide Biosynthesis Protein SpsA, Chain A"/>
    <property type="match status" value="1"/>
</dbReference>
<dbReference type="PANTHER" id="PTHR43646:SF2">
    <property type="entry name" value="GLYCOSYLTRANSFERASE 2-LIKE DOMAIN-CONTAINING PROTEIN"/>
    <property type="match status" value="1"/>
</dbReference>
<dbReference type="GO" id="GO:0005886">
    <property type="term" value="C:plasma membrane"/>
    <property type="evidence" value="ECO:0007669"/>
    <property type="project" value="UniProtKB-SubCell"/>
</dbReference>
<evidence type="ECO:0000313" key="7">
    <source>
        <dbReference type="EMBL" id="TMQ65984.1"/>
    </source>
</evidence>
<proteinExistence type="predicted"/>
<evidence type="ECO:0000256" key="3">
    <source>
        <dbReference type="ARBA" id="ARBA00022676"/>
    </source>
</evidence>
<dbReference type="CDD" id="cd02511">
    <property type="entry name" value="Beta4Glucosyltransferase"/>
    <property type="match status" value="1"/>
</dbReference>
<dbReference type="SUPFAM" id="SSF53448">
    <property type="entry name" value="Nucleotide-diphospho-sugar transferases"/>
    <property type="match status" value="1"/>
</dbReference>
<dbReference type="GO" id="GO:0016757">
    <property type="term" value="F:glycosyltransferase activity"/>
    <property type="evidence" value="ECO:0007669"/>
    <property type="project" value="UniProtKB-KW"/>
</dbReference>
<evidence type="ECO:0000256" key="4">
    <source>
        <dbReference type="ARBA" id="ARBA00022679"/>
    </source>
</evidence>
<dbReference type="PANTHER" id="PTHR43646">
    <property type="entry name" value="GLYCOSYLTRANSFERASE"/>
    <property type="match status" value="1"/>
</dbReference>
<dbReference type="Proteomes" id="UP000317691">
    <property type="component" value="Unassembled WGS sequence"/>
</dbReference>